<evidence type="ECO:0000313" key="1">
    <source>
        <dbReference type="EMBL" id="AIO67096.1"/>
    </source>
</evidence>
<name>A0AAI8FN06_9BURK</name>
<dbReference type="KEGG" id="bok:DM82_732"/>
<protein>
    <submittedName>
        <fullName evidence="1">Superoxide dismutase [Fe] domain protein</fullName>
        <ecNumber evidence="1">1.15.1.1</ecNumber>
    </submittedName>
</protein>
<organism evidence="1 2">
    <name type="scientific">Burkholderia oklahomensis</name>
    <dbReference type="NCBI Taxonomy" id="342113"/>
    <lineage>
        <taxon>Bacteria</taxon>
        <taxon>Pseudomonadati</taxon>
        <taxon>Pseudomonadota</taxon>
        <taxon>Betaproteobacteria</taxon>
        <taxon>Burkholderiales</taxon>
        <taxon>Burkholderiaceae</taxon>
        <taxon>Burkholderia</taxon>
        <taxon>pseudomallei group</taxon>
    </lineage>
</organism>
<keyword evidence="2" id="KW-1185">Reference proteome</keyword>
<dbReference type="InterPro" id="IPR036324">
    <property type="entry name" value="Mn/Fe_SOD_N_sf"/>
</dbReference>
<dbReference type="AlphaFoldDB" id="A0AAI8FN06"/>
<gene>
    <name evidence="1" type="primary">chrC</name>
    <name evidence="1" type="ORF">DM82_732</name>
</gene>
<proteinExistence type="predicted"/>
<dbReference type="Proteomes" id="UP000029424">
    <property type="component" value="Chromosome 1"/>
</dbReference>
<reference evidence="1 2" key="1">
    <citation type="submission" date="2014-06" db="EMBL/GenBank/DDBJ databases">
        <authorList>
            <person name="Bishop-Lilly K.A."/>
            <person name="Broomall S.M."/>
            <person name="Chain P.S."/>
            <person name="Chertkov O."/>
            <person name="Coyne S.R."/>
            <person name="Daligault H.E."/>
            <person name="Davenport K.W."/>
            <person name="Erkkila T."/>
            <person name="Frey K.G."/>
            <person name="Gibbons H.S."/>
            <person name="Gu W."/>
            <person name="Jaissle J."/>
            <person name="Johnson S.L."/>
            <person name="Koroleva G.I."/>
            <person name="Ladner J.T."/>
            <person name="Lo C.-C."/>
            <person name="Minogue T.D."/>
            <person name="Munk C."/>
            <person name="Palacios G.F."/>
            <person name="Redden C.L."/>
            <person name="Rosenzweig C.N."/>
            <person name="Scholz M.B."/>
            <person name="Teshima H."/>
            <person name="Xu Y."/>
        </authorList>
    </citation>
    <scope>NUCLEOTIDE SEQUENCE [LARGE SCALE GENOMIC DNA]</scope>
    <source>
        <strain evidence="1 2">EO147</strain>
    </source>
</reference>
<evidence type="ECO:0000313" key="2">
    <source>
        <dbReference type="Proteomes" id="UP000029424"/>
    </source>
</evidence>
<dbReference type="SUPFAM" id="SSF46609">
    <property type="entry name" value="Fe,Mn superoxide dismutase (SOD), N-terminal domain"/>
    <property type="match status" value="1"/>
</dbReference>
<keyword evidence="1" id="KW-0560">Oxidoreductase</keyword>
<dbReference type="GO" id="GO:0004784">
    <property type="term" value="F:superoxide dismutase activity"/>
    <property type="evidence" value="ECO:0007669"/>
    <property type="project" value="UniProtKB-EC"/>
</dbReference>
<dbReference type="EC" id="1.15.1.1" evidence="1"/>
<sequence>MHIWGTTAICQMKALSCDPAQLPDLSERLIVGHYEHNSGGAVKRLNAITDQLAGIAPGSTPVFVPNGLKREELVAANSMILHEIHFENLGASRSIDRAPEAAIKRDFGSVDRWRDECRSGRGSPPA</sequence>
<accession>A0AAI8FN06</accession>
<dbReference type="EMBL" id="CP008726">
    <property type="protein sequence ID" value="AIO67096.1"/>
    <property type="molecule type" value="Genomic_DNA"/>
</dbReference>